<comment type="cofactor">
    <cofactor evidence="1">
        <name>pyridoxal 5'-phosphate</name>
        <dbReference type="ChEBI" id="CHEBI:597326"/>
    </cofactor>
</comment>
<evidence type="ECO:0000256" key="3">
    <source>
        <dbReference type="ARBA" id="ARBA00022679"/>
    </source>
</evidence>
<evidence type="ECO:0000313" key="7">
    <source>
        <dbReference type="Proteomes" id="UP000323917"/>
    </source>
</evidence>
<evidence type="ECO:0000259" key="5">
    <source>
        <dbReference type="Pfam" id="PF00155"/>
    </source>
</evidence>
<feature type="domain" description="Aminotransferase class I/classII large" evidence="5">
    <location>
        <begin position="70"/>
        <end position="409"/>
    </location>
</feature>
<evidence type="ECO:0000256" key="1">
    <source>
        <dbReference type="ARBA" id="ARBA00001933"/>
    </source>
</evidence>
<proteinExistence type="predicted"/>
<keyword evidence="4" id="KW-0663">Pyridoxal phosphate</keyword>
<accession>A0A5B9QHA8</accession>
<dbReference type="EC" id="2.6.1.66" evidence="6"/>
<dbReference type="GO" id="GO:0005829">
    <property type="term" value="C:cytosol"/>
    <property type="evidence" value="ECO:0007669"/>
    <property type="project" value="TreeGrafter"/>
</dbReference>
<dbReference type="InterPro" id="IPR015424">
    <property type="entry name" value="PyrdxlP-dep_Trfase"/>
</dbReference>
<dbReference type="KEGG" id="bgok:Pr1d_43000"/>
<dbReference type="InterPro" id="IPR050859">
    <property type="entry name" value="Class-I_PLP-dep_aminotransf"/>
</dbReference>
<dbReference type="SUPFAM" id="SSF53383">
    <property type="entry name" value="PLP-dependent transferases"/>
    <property type="match status" value="1"/>
</dbReference>
<evidence type="ECO:0000256" key="2">
    <source>
        <dbReference type="ARBA" id="ARBA00022576"/>
    </source>
</evidence>
<dbReference type="GO" id="GO:1901605">
    <property type="term" value="P:alpha-amino acid metabolic process"/>
    <property type="evidence" value="ECO:0007669"/>
    <property type="project" value="TreeGrafter"/>
</dbReference>
<dbReference type="PANTHER" id="PTHR42790">
    <property type="entry name" value="AMINOTRANSFERASE"/>
    <property type="match status" value="1"/>
</dbReference>
<organism evidence="6 7">
    <name type="scientific">Bythopirellula goksoeyrii</name>
    <dbReference type="NCBI Taxonomy" id="1400387"/>
    <lineage>
        <taxon>Bacteria</taxon>
        <taxon>Pseudomonadati</taxon>
        <taxon>Planctomycetota</taxon>
        <taxon>Planctomycetia</taxon>
        <taxon>Pirellulales</taxon>
        <taxon>Lacipirellulaceae</taxon>
        <taxon>Bythopirellula</taxon>
    </lineage>
</organism>
<dbReference type="OrthoDB" id="9813612at2"/>
<reference evidence="6 7" key="1">
    <citation type="submission" date="2019-08" db="EMBL/GenBank/DDBJ databases">
        <title>Deep-cultivation of Planctomycetes and their phenomic and genomic characterization uncovers novel biology.</title>
        <authorList>
            <person name="Wiegand S."/>
            <person name="Jogler M."/>
            <person name="Boedeker C."/>
            <person name="Pinto D."/>
            <person name="Vollmers J."/>
            <person name="Rivas-Marin E."/>
            <person name="Kohn T."/>
            <person name="Peeters S.H."/>
            <person name="Heuer A."/>
            <person name="Rast P."/>
            <person name="Oberbeckmann S."/>
            <person name="Bunk B."/>
            <person name="Jeske O."/>
            <person name="Meyerdierks A."/>
            <person name="Storesund J.E."/>
            <person name="Kallscheuer N."/>
            <person name="Luecker S."/>
            <person name="Lage O.M."/>
            <person name="Pohl T."/>
            <person name="Merkel B.J."/>
            <person name="Hornburger P."/>
            <person name="Mueller R.-W."/>
            <person name="Bruemmer F."/>
            <person name="Labrenz M."/>
            <person name="Spormann A.M."/>
            <person name="Op den Camp H."/>
            <person name="Overmann J."/>
            <person name="Amann R."/>
            <person name="Jetten M.S.M."/>
            <person name="Mascher T."/>
            <person name="Medema M.H."/>
            <person name="Devos D.P."/>
            <person name="Kaster A.-K."/>
            <person name="Ovreas L."/>
            <person name="Rohde M."/>
            <person name="Galperin M.Y."/>
            <person name="Jogler C."/>
        </authorList>
    </citation>
    <scope>NUCLEOTIDE SEQUENCE [LARGE SCALE GENOMIC DNA]</scope>
    <source>
        <strain evidence="6 7">Pr1d</strain>
    </source>
</reference>
<dbReference type="GO" id="GO:0009042">
    <property type="term" value="F:valine-pyruvate transaminase activity"/>
    <property type="evidence" value="ECO:0007669"/>
    <property type="project" value="UniProtKB-EC"/>
</dbReference>
<dbReference type="AlphaFoldDB" id="A0A5B9QHA8"/>
<sequence>MNLQLSKIGQALSGPSGIVELMDDLGAALAGGNSSQMLMLGGGNPAHIPQMQALWRQRLAEIVADQPLCDRMLSNYDGPAGNPRFRKSVAECLRQAYGWDVGPENIAVTMGGQTAFFFLFALLAGEMPSGNHRRILLPIVPEYIGYADQGLGPGLFASQHPLIDQLDEHSFKYRIDFDSLEVGDDIGAICVSRPTNPTGNVLTDDEVSHLAQLAAEREIPFLVDNAYGEPFPGAVYEPIQPMWNPGMVMTFSLSKLGLPGTRTGIVLASEEIVRRIQSMTCIVGLANTNIGQTMVEPLLASGEILQLSREVIRPYYQAKSQTAQALVTEHFGNGFPYLVHRSEGAFFLWLWFPELPITTKELYERLKKRGVLIVPGEYFFFGLNTSENWSHQRQCIRMTFSQAEETVAEGIKIMADELQRIHDSARSTG</sequence>
<name>A0A5B9QHA8_9BACT</name>
<dbReference type="Gene3D" id="3.40.640.10">
    <property type="entry name" value="Type I PLP-dependent aspartate aminotransferase-like (Major domain)"/>
    <property type="match status" value="1"/>
</dbReference>
<gene>
    <name evidence="6" type="primary">avtA</name>
    <name evidence="6" type="ORF">Pr1d_43000</name>
</gene>
<keyword evidence="7" id="KW-1185">Reference proteome</keyword>
<dbReference type="EMBL" id="CP042913">
    <property type="protein sequence ID" value="QEG36960.1"/>
    <property type="molecule type" value="Genomic_DNA"/>
</dbReference>
<keyword evidence="2 6" id="KW-0032">Aminotransferase</keyword>
<evidence type="ECO:0000256" key="4">
    <source>
        <dbReference type="ARBA" id="ARBA00022898"/>
    </source>
</evidence>
<keyword evidence="3 6" id="KW-0808">Transferase</keyword>
<evidence type="ECO:0000313" key="6">
    <source>
        <dbReference type="EMBL" id="QEG36960.1"/>
    </source>
</evidence>
<dbReference type="PANTHER" id="PTHR42790:SF4">
    <property type="entry name" value="VALINE--PYRUVATE AMINOTRANSFERASE"/>
    <property type="match status" value="1"/>
</dbReference>
<dbReference type="RefSeq" id="WP_148075248.1">
    <property type="nucleotide sequence ID" value="NZ_CP042913.1"/>
</dbReference>
<dbReference type="NCBIfam" id="NF006964">
    <property type="entry name" value="PRK09440.1-2"/>
    <property type="match status" value="1"/>
</dbReference>
<dbReference type="GO" id="GO:0030170">
    <property type="term" value="F:pyridoxal phosphate binding"/>
    <property type="evidence" value="ECO:0007669"/>
    <property type="project" value="InterPro"/>
</dbReference>
<dbReference type="Pfam" id="PF00155">
    <property type="entry name" value="Aminotran_1_2"/>
    <property type="match status" value="1"/>
</dbReference>
<dbReference type="InterPro" id="IPR004839">
    <property type="entry name" value="Aminotransferase_I/II_large"/>
</dbReference>
<dbReference type="Proteomes" id="UP000323917">
    <property type="component" value="Chromosome"/>
</dbReference>
<dbReference type="CDD" id="cd00609">
    <property type="entry name" value="AAT_like"/>
    <property type="match status" value="1"/>
</dbReference>
<dbReference type="NCBIfam" id="NF006967">
    <property type="entry name" value="PRK09440.1-5"/>
    <property type="match status" value="1"/>
</dbReference>
<dbReference type="InterPro" id="IPR015421">
    <property type="entry name" value="PyrdxlP-dep_Trfase_major"/>
</dbReference>
<keyword evidence="6" id="KW-0670">Pyruvate</keyword>
<protein>
    <submittedName>
        <fullName evidence="6">Valine--pyruvate aminotransferase</fullName>
        <ecNumber evidence="6">2.6.1.66</ecNumber>
    </submittedName>
</protein>